<dbReference type="Proteomes" id="UP001165367">
    <property type="component" value="Unassembled WGS sequence"/>
</dbReference>
<evidence type="ECO:0000313" key="4">
    <source>
        <dbReference type="EMBL" id="MCG2617030.1"/>
    </source>
</evidence>
<gene>
    <name evidence="4" type="ORF">LZZ85_22230</name>
</gene>
<proteinExistence type="predicted"/>
<dbReference type="Gene3D" id="3.40.30.10">
    <property type="entry name" value="Glutaredoxin"/>
    <property type="match status" value="1"/>
</dbReference>
<dbReference type="PANTHER" id="PTHR45663:SF11">
    <property type="entry name" value="GEO12009P1"/>
    <property type="match status" value="1"/>
</dbReference>
<protein>
    <submittedName>
        <fullName evidence="4">Thioredoxin domain-containing protein</fullName>
    </submittedName>
</protein>
<dbReference type="CDD" id="cd00158">
    <property type="entry name" value="RHOD"/>
    <property type="match status" value="1"/>
</dbReference>
<dbReference type="InterPro" id="IPR036249">
    <property type="entry name" value="Thioredoxin-like_sf"/>
</dbReference>
<dbReference type="CDD" id="cd02947">
    <property type="entry name" value="TRX_family"/>
    <property type="match status" value="1"/>
</dbReference>
<feature type="signal peptide" evidence="1">
    <location>
        <begin position="1"/>
        <end position="17"/>
    </location>
</feature>
<dbReference type="PANTHER" id="PTHR45663">
    <property type="entry name" value="GEO12009P1"/>
    <property type="match status" value="1"/>
</dbReference>
<dbReference type="RefSeq" id="WP_237875567.1">
    <property type="nucleotide sequence ID" value="NZ_JAKLTR010000017.1"/>
</dbReference>
<feature type="domain" description="Thioredoxin" evidence="3">
    <location>
        <begin position="109"/>
        <end position="228"/>
    </location>
</feature>
<name>A0ABS9KXI5_9BACT</name>
<sequence>MRPVILALLLFSSCAVAGQSPRVLSPEAFEKAISEGDQLILDVRTEKEFRLGYIKNAMQANWNDTAEFRKRVQAIDRQKPVYIYCLGGVRSTAAAKWMETQGFSNLIELDGGINAWKIEARPLENPVQEKQLTLLDLSAMVGTNTTVLVDFGADWCPPCRKMQPVLDSLKKDGSIRFELIKIDAGTQTEIQKSLGIKTLPTFIIFKNGKDTWRGEGIIEAAELKKRLE</sequence>
<organism evidence="4 5">
    <name type="scientific">Terrimonas ginsenosidimutans</name>
    <dbReference type="NCBI Taxonomy" id="2908004"/>
    <lineage>
        <taxon>Bacteria</taxon>
        <taxon>Pseudomonadati</taxon>
        <taxon>Bacteroidota</taxon>
        <taxon>Chitinophagia</taxon>
        <taxon>Chitinophagales</taxon>
        <taxon>Chitinophagaceae</taxon>
        <taxon>Terrimonas</taxon>
    </lineage>
</organism>
<dbReference type="SUPFAM" id="SSF52821">
    <property type="entry name" value="Rhodanese/Cell cycle control phosphatase"/>
    <property type="match status" value="1"/>
</dbReference>
<evidence type="ECO:0000313" key="5">
    <source>
        <dbReference type="Proteomes" id="UP001165367"/>
    </source>
</evidence>
<dbReference type="PROSITE" id="PS51352">
    <property type="entry name" value="THIOREDOXIN_2"/>
    <property type="match status" value="1"/>
</dbReference>
<dbReference type="Gene3D" id="3.40.250.10">
    <property type="entry name" value="Rhodanese-like domain"/>
    <property type="match status" value="1"/>
</dbReference>
<evidence type="ECO:0000259" key="2">
    <source>
        <dbReference type="PROSITE" id="PS50206"/>
    </source>
</evidence>
<dbReference type="Pfam" id="PF00581">
    <property type="entry name" value="Rhodanese"/>
    <property type="match status" value="1"/>
</dbReference>
<feature type="chain" id="PRO_5046387693" evidence="1">
    <location>
        <begin position="18"/>
        <end position="228"/>
    </location>
</feature>
<evidence type="ECO:0000256" key="1">
    <source>
        <dbReference type="SAM" id="SignalP"/>
    </source>
</evidence>
<accession>A0ABS9KXI5</accession>
<comment type="caution">
    <text evidence="4">The sequence shown here is derived from an EMBL/GenBank/DDBJ whole genome shotgun (WGS) entry which is preliminary data.</text>
</comment>
<keyword evidence="1" id="KW-0732">Signal</keyword>
<evidence type="ECO:0000259" key="3">
    <source>
        <dbReference type="PROSITE" id="PS51352"/>
    </source>
</evidence>
<dbReference type="Pfam" id="PF00085">
    <property type="entry name" value="Thioredoxin"/>
    <property type="match status" value="1"/>
</dbReference>
<dbReference type="EMBL" id="JAKLTR010000017">
    <property type="protein sequence ID" value="MCG2617030.1"/>
    <property type="molecule type" value="Genomic_DNA"/>
</dbReference>
<dbReference type="PROSITE" id="PS50206">
    <property type="entry name" value="RHODANESE_3"/>
    <property type="match status" value="1"/>
</dbReference>
<reference evidence="4" key="1">
    <citation type="submission" date="2022-01" db="EMBL/GenBank/DDBJ databases">
        <authorList>
            <person name="Jo J.-H."/>
            <person name="Im W.-T."/>
        </authorList>
    </citation>
    <scope>NUCLEOTIDE SEQUENCE</scope>
    <source>
        <strain evidence="4">NA20</strain>
    </source>
</reference>
<dbReference type="SUPFAM" id="SSF52833">
    <property type="entry name" value="Thioredoxin-like"/>
    <property type="match status" value="1"/>
</dbReference>
<dbReference type="InterPro" id="IPR013766">
    <property type="entry name" value="Thioredoxin_domain"/>
</dbReference>
<keyword evidence="5" id="KW-1185">Reference proteome</keyword>
<dbReference type="InterPro" id="IPR036873">
    <property type="entry name" value="Rhodanese-like_dom_sf"/>
</dbReference>
<dbReference type="SMART" id="SM00450">
    <property type="entry name" value="RHOD"/>
    <property type="match status" value="1"/>
</dbReference>
<feature type="domain" description="Rhodanese" evidence="2">
    <location>
        <begin position="34"/>
        <end position="125"/>
    </location>
</feature>
<dbReference type="InterPro" id="IPR001763">
    <property type="entry name" value="Rhodanese-like_dom"/>
</dbReference>
<dbReference type="PRINTS" id="PR00421">
    <property type="entry name" value="THIOREDOXIN"/>
</dbReference>